<accession>A0A0D2BH38</accession>
<proteinExistence type="predicted"/>
<dbReference type="STRING" id="91928.A0A0D2BH38"/>
<dbReference type="GO" id="GO:0008202">
    <property type="term" value="P:steroid metabolic process"/>
    <property type="evidence" value="ECO:0007669"/>
    <property type="project" value="UniProtKB-ARBA"/>
</dbReference>
<keyword evidence="3" id="KW-0274">FAD</keyword>
<dbReference type="Proteomes" id="UP000053328">
    <property type="component" value="Unassembled WGS sequence"/>
</dbReference>
<keyword evidence="7" id="KW-1185">Reference proteome</keyword>
<dbReference type="VEuPathDB" id="FungiDB:PV08_05130"/>
<protein>
    <recommendedName>
        <fullName evidence="5">FAD-dependent oxidoreductase 2 FAD-binding domain-containing protein</fullName>
    </recommendedName>
</protein>
<evidence type="ECO:0000256" key="2">
    <source>
        <dbReference type="ARBA" id="ARBA00022630"/>
    </source>
</evidence>
<dbReference type="InterPro" id="IPR050315">
    <property type="entry name" value="FAD-oxidoreductase_2"/>
</dbReference>
<evidence type="ECO:0000256" key="1">
    <source>
        <dbReference type="ARBA" id="ARBA00001974"/>
    </source>
</evidence>
<dbReference type="InterPro" id="IPR027477">
    <property type="entry name" value="Succ_DH/fumarate_Rdtase_cat_sf"/>
</dbReference>
<dbReference type="SUPFAM" id="SSF51905">
    <property type="entry name" value="FAD/NAD(P)-binding domain"/>
    <property type="match status" value="1"/>
</dbReference>
<evidence type="ECO:0000256" key="4">
    <source>
        <dbReference type="ARBA" id="ARBA00023002"/>
    </source>
</evidence>
<dbReference type="SUPFAM" id="SSF56425">
    <property type="entry name" value="Succinate dehydrogenase/fumarate reductase flavoprotein, catalytic domain"/>
    <property type="match status" value="1"/>
</dbReference>
<feature type="domain" description="FAD-dependent oxidoreductase 2 FAD-binding" evidence="5">
    <location>
        <begin position="106"/>
        <end position="228"/>
    </location>
</feature>
<dbReference type="PANTHER" id="PTHR43400">
    <property type="entry name" value="FUMARATE REDUCTASE"/>
    <property type="match status" value="1"/>
</dbReference>
<reference evidence="6 7" key="1">
    <citation type="submission" date="2015-01" db="EMBL/GenBank/DDBJ databases">
        <title>The Genome Sequence of Exophiala spinifera CBS89968.</title>
        <authorList>
            <consortium name="The Broad Institute Genomics Platform"/>
            <person name="Cuomo C."/>
            <person name="de Hoog S."/>
            <person name="Gorbushina A."/>
            <person name="Stielow B."/>
            <person name="Teixiera M."/>
            <person name="Abouelleil A."/>
            <person name="Chapman S.B."/>
            <person name="Priest M."/>
            <person name="Young S.K."/>
            <person name="Wortman J."/>
            <person name="Nusbaum C."/>
            <person name="Birren B."/>
        </authorList>
    </citation>
    <scope>NUCLEOTIDE SEQUENCE [LARGE SCALE GENOMIC DNA]</scope>
    <source>
        <strain evidence="6 7">CBS 89968</strain>
    </source>
</reference>
<evidence type="ECO:0000259" key="5">
    <source>
        <dbReference type="Pfam" id="PF00890"/>
    </source>
</evidence>
<dbReference type="InterPro" id="IPR036188">
    <property type="entry name" value="FAD/NAD-bd_sf"/>
</dbReference>
<dbReference type="InterPro" id="IPR003953">
    <property type="entry name" value="FAD-dep_OxRdtase_2_FAD-bd"/>
</dbReference>
<dbReference type="Pfam" id="PF00890">
    <property type="entry name" value="FAD_binding_2"/>
    <property type="match status" value="2"/>
</dbReference>
<dbReference type="AlphaFoldDB" id="A0A0D2BH38"/>
<name>A0A0D2BH38_9EURO</name>
<dbReference type="RefSeq" id="XP_016238151.1">
    <property type="nucleotide sequence ID" value="XM_016379474.1"/>
</dbReference>
<evidence type="ECO:0000313" key="7">
    <source>
        <dbReference type="Proteomes" id="UP000053328"/>
    </source>
</evidence>
<sequence length="248" mass="26382">MVEGIAAKRGIKEVTVKTSHRVILATGGFAKNQETRAQCLQQPANPAWSSVPAHDMGDAIRAGMDIEAVAPQYPTPGGVDLGDPRHDGTAKSVRQAPQEVFLHRASALEDLCDNIGVSKNGLAATMQRFNAMAHQGRDEDFDREGSSYDQYLGDTSVQPNPNLGPIKKVPFYGVKVFLGDLGTKGGHLTNENGQVLAAGQRPTPMLYTSGNATASVMGRRYRGAGETLGPTMTFACLAVDLITKSSKV</sequence>
<dbReference type="GeneID" id="27332213"/>
<dbReference type="GO" id="GO:0016491">
    <property type="term" value="F:oxidoreductase activity"/>
    <property type="evidence" value="ECO:0007669"/>
    <property type="project" value="UniProtKB-KW"/>
</dbReference>
<dbReference type="OrthoDB" id="7777654at2759"/>
<gene>
    <name evidence="6" type="ORF">PV08_05130</name>
</gene>
<keyword evidence="2" id="KW-0285">Flavoprotein</keyword>
<dbReference type="HOGENOM" id="CLU_1120201_0_0_1"/>
<keyword evidence="4" id="KW-0560">Oxidoreductase</keyword>
<organism evidence="6 7">
    <name type="scientific">Exophiala spinifera</name>
    <dbReference type="NCBI Taxonomy" id="91928"/>
    <lineage>
        <taxon>Eukaryota</taxon>
        <taxon>Fungi</taxon>
        <taxon>Dikarya</taxon>
        <taxon>Ascomycota</taxon>
        <taxon>Pezizomycotina</taxon>
        <taxon>Eurotiomycetes</taxon>
        <taxon>Chaetothyriomycetidae</taxon>
        <taxon>Chaetothyriales</taxon>
        <taxon>Herpotrichiellaceae</taxon>
        <taxon>Exophiala</taxon>
    </lineage>
</organism>
<dbReference type="Gene3D" id="3.50.50.60">
    <property type="entry name" value="FAD/NAD(P)-binding domain"/>
    <property type="match status" value="2"/>
</dbReference>
<dbReference type="EMBL" id="KN847494">
    <property type="protein sequence ID" value="KIW17935.1"/>
    <property type="molecule type" value="Genomic_DNA"/>
</dbReference>
<feature type="domain" description="FAD-dependent oxidoreductase 2 FAD-binding" evidence="5">
    <location>
        <begin position="2"/>
        <end position="64"/>
    </location>
</feature>
<dbReference type="PANTHER" id="PTHR43400:SF10">
    <property type="entry name" value="3-OXOSTEROID 1-DEHYDROGENASE"/>
    <property type="match status" value="1"/>
</dbReference>
<evidence type="ECO:0000256" key="3">
    <source>
        <dbReference type="ARBA" id="ARBA00022827"/>
    </source>
</evidence>
<comment type="cofactor">
    <cofactor evidence="1">
        <name>FAD</name>
        <dbReference type="ChEBI" id="CHEBI:57692"/>
    </cofactor>
</comment>
<evidence type="ECO:0000313" key="6">
    <source>
        <dbReference type="EMBL" id="KIW17935.1"/>
    </source>
</evidence>